<dbReference type="Proteomes" id="UP001529510">
    <property type="component" value="Unassembled WGS sequence"/>
</dbReference>
<evidence type="ECO:0000313" key="3">
    <source>
        <dbReference type="Proteomes" id="UP001529510"/>
    </source>
</evidence>
<organism evidence="2 3">
    <name type="scientific">Cirrhinus mrigala</name>
    <name type="common">Mrigala</name>
    <dbReference type="NCBI Taxonomy" id="683832"/>
    <lineage>
        <taxon>Eukaryota</taxon>
        <taxon>Metazoa</taxon>
        <taxon>Chordata</taxon>
        <taxon>Craniata</taxon>
        <taxon>Vertebrata</taxon>
        <taxon>Euteleostomi</taxon>
        <taxon>Actinopterygii</taxon>
        <taxon>Neopterygii</taxon>
        <taxon>Teleostei</taxon>
        <taxon>Ostariophysi</taxon>
        <taxon>Cypriniformes</taxon>
        <taxon>Cyprinidae</taxon>
        <taxon>Labeoninae</taxon>
        <taxon>Labeonini</taxon>
        <taxon>Cirrhinus</taxon>
    </lineage>
</organism>
<sequence length="76" mass="8758">DDILIPTMLQDFHKSHPDRPAPRSRGHREPLLEEGVVSGIHHSHLHLPHLQLHRPLVHHHPNSNHLHLILTDPLPI</sequence>
<protein>
    <submittedName>
        <fullName evidence="2">Uncharacterized protein</fullName>
    </submittedName>
</protein>
<gene>
    <name evidence="2" type="ORF">M9458_025766</name>
</gene>
<feature type="non-terminal residue" evidence="2">
    <location>
        <position position="1"/>
    </location>
</feature>
<dbReference type="EMBL" id="JAMKFB020000012">
    <property type="protein sequence ID" value="KAL0180324.1"/>
    <property type="molecule type" value="Genomic_DNA"/>
</dbReference>
<evidence type="ECO:0000256" key="1">
    <source>
        <dbReference type="SAM" id="MobiDB-lite"/>
    </source>
</evidence>
<proteinExistence type="predicted"/>
<name>A0ABD0Q2E0_CIRMR</name>
<accession>A0ABD0Q2E0</accession>
<reference evidence="2 3" key="1">
    <citation type="submission" date="2024-05" db="EMBL/GenBank/DDBJ databases">
        <title>Genome sequencing and assembly of Indian major carp, Cirrhinus mrigala (Hamilton, 1822).</title>
        <authorList>
            <person name="Mohindra V."/>
            <person name="Chowdhury L.M."/>
            <person name="Lal K."/>
            <person name="Jena J.K."/>
        </authorList>
    </citation>
    <scope>NUCLEOTIDE SEQUENCE [LARGE SCALE GENOMIC DNA]</scope>
    <source>
        <strain evidence="2">CM1030</strain>
        <tissue evidence="2">Blood</tissue>
    </source>
</reference>
<feature type="region of interest" description="Disordered" evidence="1">
    <location>
        <begin position="9"/>
        <end position="29"/>
    </location>
</feature>
<feature type="compositionally biased region" description="Basic and acidic residues" evidence="1">
    <location>
        <begin position="11"/>
        <end position="29"/>
    </location>
</feature>
<keyword evidence="3" id="KW-1185">Reference proteome</keyword>
<comment type="caution">
    <text evidence="2">The sequence shown here is derived from an EMBL/GenBank/DDBJ whole genome shotgun (WGS) entry which is preliminary data.</text>
</comment>
<evidence type="ECO:0000313" key="2">
    <source>
        <dbReference type="EMBL" id="KAL0180324.1"/>
    </source>
</evidence>
<dbReference type="AlphaFoldDB" id="A0ABD0Q2E0"/>